<dbReference type="PRINTS" id="PR00463">
    <property type="entry name" value="EP450I"/>
</dbReference>
<dbReference type="GO" id="GO:0005506">
    <property type="term" value="F:iron ion binding"/>
    <property type="evidence" value="ECO:0007669"/>
    <property type="project" value="InterPro"/>
</dbReference>
<evidence type="ECO:0000256" key="7">
    <source>
        <dbReference type="ARBA" id="ARBA00023002"/>
    </source>
</evidence>
<comment type="caution">
    <text evidence="11">The sequence shown here is derived from an EMBL/GenBank/DDBJ whole genome shotgun (WGS) entry which is preliminary data.</text>
</comment>
<keyword evidence="3" id="KW-0349">Heme</keyword>
<evidence type="ECO:0000313" key="12">
    <source>
        <dbReference type="Proteomes" id="UP000516437"/>
    </source>
</evidence>
<evidence type="ECO:0000256" key="10">
    <source>
        <dbReference type="ARBA" id="ARBA00023136"/>
    </source>
</evidence>
<protein>
    <submittedName>
        <fullName evidence="11">11-oxo-beta-amyrin 30-oxidase</fullName>
    </submittedName>
</protein>
<dbReference type="InterPro" id="IPR050665">
    <property type="entry name" value="Cytochrome_P450_Monooxygen"/>
</dbReference>
<comment type="subcellular location">
    <subcellularLocation>
        <location evidence="1">Membrane</location>
        <topology evidence="1">Single-pass membrane protein</topology>
    </subcellularLocation>
</comment>
<evidence type="ECO:0000256" key="1">
    <source>
        <dbReference type="ARBA" id="ARBA00004167"/>
    </source>
</evidence>
<proteinExistence type="inferred from homology"/>
<evidence type="ECO:0000256" key="3">
    <source>
        <dbReference type="ARBA" id="ARBA00022617"/>
    </source>
</evidence>
<sequence>MGSDRPGSLPSPFATGRFFSIANLPNRVHSYCVTVADTTGIGMTGYWGCPCPCPVLDTGLRGAKRYRYSPLAPNPDSHSRFLFCSVPYDDMSLSFTENQMIHYKKTGLQRLPKSAGTVLMRKLNWVLRLLINMLPVFHQSCKDMIGKWENLVAEKGSIELDAYFLSPTSKKLKNIGNNRNVGMNIKEVVEECKLFYFAGQETTSVLLVWTLVVLSKYPNWQARAREEVLQVFGENKPDFEGLNHLKVVTMILYEVLRLYPPLTVLNRTVHEDTKLGNLYLPAGIGISLPTILVHLDSELWGDDAKEFKPERFAEGISKATKGQVSFFPFGWGPRFALARTLL</sequence>
<dbReference type="PANTHER" id="PTHR24282">
    <property type="entry name" value="CYTOCHROME P450 FAMILY MEMBER"/>
    <property type="match status" value="1"/>
</dbReference>
<dbReference type="SUPFAM" id="SSF48264">
    <property type="entry name" value="Cytochrome P450"/>
    <property type="match status" value="1"/>
</dbReference>
<organism evidence="11 12">
    <name type="scientific">Morella rubra</name>
    <name type="common">Chinese bayberry</name>
    <dbReference type="NCBI Taxonomy" id="262757"/>
    <lineage>
        <taxon>Eukaryota</taxon>
        <taxon>Viridiplantae</taxon>
        <taxon>Streptophyta</taxon>
        <taxon>Embryophyta</taxon>
        <taxon>Tracheophyta</taxon>
        <taxon>Spermatophyta</taxon>
        <taxon>Magnoliopsida</taxon>
        <taxon>eudicotyledons</taxon>
        <taxon>Gunneridae</taxon>
        <taxon>Pentapetalae</taxon>
        <taxon>rosids</taxon>
        <taxon>fabids</taxon>
        <taxon>Fagales</taxon>
        <taxon>Myricaceae</taxon>
        <taxon>Morella</taxon>
    </lineage>
</organism>
<evidence type="ECO:0000256" key="4">
    <source>
        <dbReference type="ARBA" id="ARBA00022692"/>
    </source>
</evidence>
<dbReference type="Pfam" id="PF00067">
    <property type="entry name" value="p450"/>
    <property type="match status" value="1"/>
</dbReference>
<dbReference type="InterPro" id="IPR001128">
    <property type="entry name" value="Cyt_P450"/>
</dbReference>
<keyword evidence="9" id="KW-0503">Monooxygenase</keyword>
<dbReference type="Proteomes" id="UP000516437">
    <property type="component" value="Chromosome 2"/>
</dbReference>
<keyword evidence="6" id="KW-1133">Transmembrane helix</keyword>
<evidence type="ECO:0000256" key="5">
    <source>
        <dbReference type="ARBA" id="ARBA00022723"/>
    </source>
</evidence>
<dbReference type="PRINTS" id="PR00385">
    <property type="entry name" value="P450"/>
</dbReference>
<evidence type="ECO:0000256" key="9">
    <source>
        <dbReference type="ARBA" id="ARBA00023033"/>
    </source>
</evidence>
<dbReference type="AlphaFoldDB" id="A0A6A1WGE6"/>
<evidence type="ECO:0000256" key="6">
    <source>
        <dbReference type="ARBA" id="ARBA00022989"/>
    </source>
</evidence>
<dbReference type="PANTHER" id="PTHR24282:SF255">
    <property type="entry name" value="CYTOCHROME P450 72A11-RELATED"/>
    <property type="match status" value="1"/>
</dbReference>
<keyword evidence="5" id="KW-0479">Metal-binding</keyword>
<dbReference type="GO" id="GO:0016705">
    <property type="term" value="F:oxidoreductase activity, acting on paired donors, with incorporation or reduction of molecular oxygen"/>
    <property type="evidence" value="ECO:0007669"/>
    <property type="project" value="InterPro"/>
</dbReference>
<dbReference type="GO" id="GO:0004497">
    <property type="term" value="F:monooxygenase activity"/>
    <property type="evidence" value="ECO:0007669"/>
    <property type="project" value="UniProtKB-KW"/>
</dbReference>
<dbReference type="InterPro" id="IPR002401">
    <property type="entry name" value="Cyt_P450_E_grp-I"/>
</dbReference>
<name>A0A6A1WGE6_9ROSI</name>
<dbReference type="InterPro" id="IPR036396">
    <property type="entry name" value="Cyt_P450_sf"/>
</dbReference>
<dbReference type="GO" id="GO:0020037">
    <property type="term" value="F:heme binding"/>
    <property type="evidence" value="ECO:0007669"/>
    <property type="project" value="InterPro"/>
</dbReference>
<comment type="similarity">
    <text evidence="2">Belongs to the cytochrome P450 family.</text>
</comment>
<dbReference type="EMBL" id="RXIC02000020">
    <property type="protein sequence ID" value="KAB1221940.1"/>
    <property type="molecule type" value="Genomic_DNA"/>
</dbReference>
<keyword evidence="7" id="KW-0560">Oxidoreductase</keyword>
<evidence type="ECO:0000313" key="11">
    <source>
        <dbReference type="EMBL" id="KAB1221940.1"/>
    </source>
</evidence>
<dbReference type="Gene3D" id="1.10.630.10">
    <property type="entry name" value="Cytochrome P450"/>
    <property type="match status" value="1"/>
</dbReference>
<evidence type="ECO:0000256" key="8">
    <source>
        <dbReference type="ARBA" id="ARBA00023004"/>
    </source>
</evidence>
<accession>A0A6A1WGE6</accession>
<keyword evidence="8" id="KW-0408">Iron</keyword>
<reference evidence="11 12" key="1">
    <citation type="journal article" date="2019" name="Plant Biotechnol. J.">
        <title>The red bayberry genome and genetic basis of sex determination.</title>
        <authorList>
            <person name="Jia H.M."/>
            <person name="Jia H.J."/>
            <person name="Cai Q.L."/>
            <person name="Wang Y."/>
            <person name="Zhao H.B."/>
            <person name="Yang W.F."/>
            <person name="Wang G.Y."/>
            <person name="Li Y.H."/>
            <person name="Zhan D.L."/>
            <person name="Shen Y.T."/>
            <person name="Niu Q.F."/>
            <person name="Chang L."/>
            <person name="Qiu J."/>
            <person name="Zhao L."/>
            <person name="Xie H.B."/>
            <person name="Fu W.Y."/>
            <person name="Jin J."/>
            <person name="Li X.W."/>
            <person name="Jiao Y."/>
            <person name="Zhou C.C."/>
            <person name="Tu T."/>
            <person name="Chai C.Y."/>
            <person name="Gao J.L."/>
            <person name="Fan L.J."/>
            <person name="van de Weg E."/>
            <person name="Wang J.Y."/>
            <person name="Gao Z.S."/>
        </authorList>
    </citation>
    <scope>NUCLEOTIDE SEQUENCE [LARGE SCALE GENOMIC DNA]</scope>
    <source>
        <tissue evidence="11">Leaves</tissue>
    </source>
</reference>
<keyword evidence="4" id="KW-0812">Transmembrane</keyword>
<evidence type="ECO:0000256" key="2">
    <source>
        <dbReference type="ARBA" id="ARBA00010617"/>
    </source>
</evidence>
<dbReference type="GO" id="GO:0016020">
    <property type="term" value="C:membrane"/>
    <property type="evidence" value="ECO:0007669"/>
    <property type="project" value="UniProtKB-SubCell"/>
</dbReference>
<keyword evidence="10" id="KW-0472">Membrane</keyword>
<gene>
    <name evidence="11" type="ORF">CJ030_MR2G008655</name>
</gene>
<dbReference type="OrthoDB" id="1470350at2759"/>
<keyword evidence="12" id="KW-1185">Reference proteome</keyword>